<feature type="transmembrane region" description="Helical" evidence="8">
    <location>
        <begin position="300"/>
        <end position="318"/>
    </location>
</feature>
<dbReference type="PANTHER" id="PTHR10408:SF7">
    <property type="entry name" value="DIACYLGLYCEROL O-ACYLTRANSFERASE 1"/>
    <property type="match status" value="1"/>
</dbReference>
<dbReference type="InterPro" id="IPR011993">
    <property type="entry name" value="PH-like_dom_sf"/>
</dbReference>
<keyword evidence="4" id="KW-0808">Transferase</keyword>
<feature type="transmembrane region" description="Helical" evidence="8">
    <location>
        <begin position="412"/>
        <end position="432"/>
    </location>
</feature>
<protein>
    <recommendedName>
        <fullName evidence="3">diacylglycerol O-acyltransferase</fullName>
        <ecNumber evidence="3">2.3.1.20</ecNumber>
    </recommendedName>
</protein>
<evidence type="ECO:0000256" key="4">
    <source>
        <dbReference type="ARBA" id="ARBA00022679"/>
    </source>
</evidence>
<dbReference type="AlphaFoldDB" id="K0TH07"/>
<feature type="transmembrane region" description="Helical" evidence="8">
    <location>
        <begin position="385"/>
        <end position="406"/>
    </location>
</feature>
<reference evidence="10 11" key="1">
    <citation type="journal article" date="2012" name="Genome Biol.">
        <title>Genome and low-iron response of an oceanic diatom adapted to chronic iron limitation.</title>
        <authorList>
            <person name="Lommer M."/>
            <person name="Specht M."/>
            <person name="Roy A.S."/>
            <person name="Kraemer L."/>
            <person name="Andreson R."/>
            <person name="Gutowska M.A."/>
            <person name="Wolf J."/>
            <person name="Bergner S.V."/>
            <person name="Schilhabel M.B."/>
            <person name="Klostermeier U.C."/>
            <person name="Beiko R.G."/>
            <person name="Rosenstiel P."/>
            <person name="Hippler M."/>
            <person name="Laroche J."/>
        </authorList>
    </citation>
    <scope>NUCLEOTIDE SEQUENCE [LARGE SCALE GENOMIC DNA]</scope>
    <source>
        <strain evidence="10 11">CCMP1005</strain>
    </source>
</reference>
<dbReference type="InterPro" id="IPR014371">
    <property type="entry name" value="Oat_ACAT_DAG_ARE"/>
</dbReference>
<evidence type="ECO:0000313" key="10">
    <source>
        <dbReference type="EMBL" id="EJK76675.1"/>
    </source>
</evidence>
<name>K0TH07_THAOC</name>
<keyword evidence="8" id="KW-1133">Transmembrane helix</keyword>
<dbReference type="EC" id="2.3.1.20" evidence="3"/>
<dbReference type="GO" id="GO:0004144">
    <property type="term" value="F:diacylglycerol O-acyltransferase activity"/>
    <property type="evidence" value="ECO:0007669"/>
    <property type="project" value="UniProtKB-EC"/>
</dbReference>
<dbReference type="OrthoDB" id="10039049at2759"/>
<dbReference type="Gene3D" id="2.30.29.30">
    <property type="entry name" value="Pleckstrin-homology domain (PH domain)/Phosphotyrosine-binding domain (PTB)"/>
    <property type="match status" value="1"/>
</dbReference>
<evidence type="ECO:0000256" key="8">
    <source>
        <dbReference type="SAM" id="Phobius"/>
    </source>
</evidence>
<comment type="pathway">
    <text evidence="2">Lipid metabolism.</text>
</comment>
<keyword evidence="6" id="KW-0012">Acyltransferase</keyword>
<keyword evidence="11" id="KW-1185">Reference proteome</keyword>
<dbReference type="Pfam" id="PF00169">
    <property type="entry name" value="PH"/>
    <property type="match status" value="1"/>
</dbReference>
<comment type="subcellular location">
    <subcellularLocation>
        <location evidence="1">Endoplasmic reticulum membrane</location>
        <topology evidence="1">Multi-pass membrane protein</topology>
    </subcellularLocation>
</comment>
<dbReference type="eggNOG" id="KOG0380">
    <property type="taxonomic scope" value="Eukaryota"/>
</dbReference>
<dbReference type="Proteomes" id="UP000266841">
    <property type="component" value="Unassembled WGS sequence"/>
</dbReference>
<keyword evidence="8" id="KW-0812">Transmembrane</keyword>
<feature type="transmembrane region" description="Helical" evidence="8">
    <location>
        <begin position="348"/>
        <end position="373"/>
    </location>
</feature>
<feature type="domain" description="PH" evidence="9">
    <location>
        <begin position="46"/>
        <end position="192"/>
    </location>
</feature>
<dbReference type="SMART" id="SM00233">
    <property type="entry name" value="PH"/>
    <property type="match status" value="1"/>
</dbReference>
<dbReference type="InterPro" id="IPR001849">
    <property type="entry name" value="PH_domain"/>
</dbReference>
<feature type="region of interest" description="Disordered" evidence="7">
    <location>
        <begin position="251"/>
        <end position="289"/>
    </location>
</feature>
<dbReference type="PANTHER" id="PTHR10408">
    <property type="entry name" value="STEROL O-ACYLTRANSFERASE"/>
    <property type="match status" value="1"/>
</dbReference>
<dbReference type="GO" id="GO:0005789">
    <property type="term" value="C:endoplasmic reticulum membrane"/>
    <property type="evidence" value="ECO:0007669"/>
    <property type="project" value="UniProtKB-SubCell"/>
</dbReference>
<evidence type="ECO:0000256" key="5">
    <source>
        <dbReference type="ARBA" id="ARBA00022824"/>
    </source>
</evidence>
<gene>
    <name evidence="10" type="ORF">THAOC_01552</name>
</gene>
<evidence type="ECO:0000256" key="1">
    <source>
        <dbReference type="ARBA" id="ARBA00004477"/>
    </source>
</evidence>
<organism evidence="10 11">
    <name type="scientific">Thalassiosira oceanica</name>
    <name type="common">Marine diatom</name>
    <dbReference type="NCBI Taxonomy" id="159749"/>
    <lineage>
        <taxon>Eukaryota</taxon>
        <taxon>Sar</taxon>
        <taxon>Stramenopiles</taxon>
        <taxon>Ochrophyta</taxon>
        <taxon>Bacillariophyta</taxon>
        <taxon>Coscinodiscophyceae</taxon>
        <taxon>Thalassiosirophycidae</taxon>
        <taxon>Thalassiosirales</taxon>
        <taxon>Thalassiosiraceae</taxon>
        <taxon>Thalassiosira</taxon>
    </lineage>
</organism>
<dbReference type="SUPFAM" id="SSF50729">
    <property type="entry name" value="PH domain-like"/>
    <property type="match status" value="1"/>
</dbReference>
<dbReference type="PROSITE" id="PS50003">
    <property type="entry name" value="PH_DOMAIN"/>
    <property type="match status" value="1"/>
</dbReference>
<feature type="compositionally biased region" description="Basic and acidic residues" evidence="7">
    <location>
        <begin position="207"/>
        <end position="220"/>
    </location>
</feature>
<keyword evidence="8" id="KW-0472">Membrane</keyword>
<dbReference type="OMA" id="EANINYP"/>
<dbReference type="GO" id="GO:0019432">
    <property type="term" value="P:triglyceride biosynthetic process"/>
    <property type="evidence" value="ECO:0007669"/>
    <property type="project" value="TreeGrafter"/>
</dbReference>
<keyword evidence="5" id="KW-0256">Endoplasmic reticulum</keyword>
<accession>K0TH07</accession>
<proteinExistence type="predicted"/>
<evidence type="ECO:0000256" key="2">
    <source>
        <dbReference type="ARBA" id="ARBA00005189"/>
    </source>
</evidence>
<feature type="region of interest" description="Disordered" evidence="7">
    <location>
        <begin position="200"/>
        <end position="228"/>
    </location>
</feature>
<evidence type="ECO:0000313" key="11">
    <source>
        <dbReference type="Proteomes" id="UP000266841"/>
    </source>
</evidence>
<sequence length="466" mass="53379">MSASTERVASSASGGSEEHLRAEIYRLQQQVHELSRPKPAEDSVAAPEKSGYLFKWQDRSIGWGGTKWGLRYVRLENGRLSYYRTHEERSPRYVLTLKDCAVRDDGSKVNRRRNVNKKPSSEDASDMEVGSHFYVFSVYQPSSKIKKTEVNIFGEDDVKYKYDDEIIPLLRFSTQSQAEKNQWIELISQSCAFCDSEEFDRQSSANQKDERQTKSQEGHGRNKGGTLSKLVFEEVEPRSIARKPSGFKLKEMGENFRTKTKDEKAARSNNIQYPPSKPMHRQSSPSYLSKESAHNQNYRGFFNLGMIVLVVSNYRLLIEAVRKHGFIWNELTKLNHDYMKASLSDKLFLFPFVSGISFVQIIIFQTYVIETLLGRHIVCERLGMILHFVNTNLSLGVVCAIVWHLIDSPFVGAGLVMQATVTWLKLISYVHANQDYRLTNSHGTTLAMVKDLDDEDARVRYPENVT</sequence>
<dbReference type="EMBL" id="AGNL01001870">
    <property type="protein sequence ID" value="EJK76675.1"/>
    <property type="molecule type" value="Genomic_DNA"/>
</dbReference>
<evidence type="ECO:0000256" key="7">
    <source>
        <dbReference type="SAM" id="MobiDB-lite"/>
    </source>
</evidence>
<comment type="caution">
    <text evidence="10">The sequence shown here is derived from an EMBL/GenBank/DDBJ whole genome shotgun (WGS) entry which is preliminary data.</text>
</comment>
<evidence type="ECO:0000259" key="9">
    <source>
        <dbReference type="PROSITE" id="PS50003"/>
    </source>
</evidence>
<evidence type="ECO:0000256" key="3">
    <source>
        <dbReference type="ARBA" id="ARBA00013244"/>
    </source>
</evidence>
<feature type="compositionally biased region" description="Basic and acidic residues" evidence="7">
    <location>
        <begin position="251"/>
        <end position="266"/>
    </location>
</feature>
<evidence type="ECO:0000256" key="6">
    <source>
        <dbReference type="ARBA" id="ARBA00023315"/>
    </source>
</evidence>